<evidence type="ECO:0000313" key="4">
    <source>
        <dbReference type="Proteomes" id="UP001300604"/>
    </source>
</evidence>
<dbReference type="InterPro" id="IPR022627">
    <property type="entry name" value="DUF3502"/>
</dbReference>
<dbReference type="EMBL" id="CP135996">
    <property type="protein sequence ID" value="WOC32929.1"/>
    <property type="molecule type" value="Genomic_DNA"/>
</dbReference>
<dbReference type="Pfam" id="PF12010">
    <property type="entry name" value="DUF3502"/>
    <property type="match status" value="1"/>
</dbReference>
<evidence type="ECO:0000256" key="1">
    <source>
        <dbReference type="SAM" id="SignalP"/>
    </source>
</evidence>
<protein>
    <submittedName>
        <fullName evidence="3">ABC transporter substrate-binding protein</fullName>
    </submittedName>
</protein>
<evidence type="ECO:0000259" key="2">
    <source>
        <dbReference type="Pfam" id="PF12010"/>
    </source>
</evidence>
<gene>
    <name evidence="3" type="ORF">PXC00_03360</name>
</gene>
<dbReference type="Pfam" id="PF01547">
    <property type="entry name" value="SBP_bac_1"/>
    <property type="match status" value="1"/>
</dbReference>
<dbReference type="Gene3D" id="3.40.190.10">
    <property type="entry name" value="Periplasmic binding protein-like II"/>
    <property type="match status" value="2"/>
</dbReference>
<dbReference type="RefSeq" id="WP_275846094.1">
    <property type="nucleotide sequence ID" value="NZ_CP135996.1"/>
</dbReference>
<dbReference type="AlphaFoldDB" id="A0AA97D9W1"/>
<dbReference type="SUPFAM" id="SSF53850">
    <property type="entry name" value="Periplasmic binding protein-like II"/>
    <property type="match status" value="1"/>
</dbReference>
<organism evidence="3 4">
    <name type="scientific">Caproicibacterium argilliputei</name>
    <dbReference type="NCBI Taxonomy" id="3030016"/>
    <lineage>
        <taxon>Bacteria</taxon>
        <taxon>Bacillati</taxon>
        <taxon>Bacillota</taxon>
        <taxon>Clostridia</taxon>
        <taxon>Eubacteriales</taxon>
        <taxon>Oscillospiraceae</taxon>
        <taxon>Caproicibacterium</taxon>
    </lineage>
</organism>
<feature type="signal peptide" evidence="1">
    <location>
        <begin position="1"/>
        <end position="22"/>
    </location>
</feature>
<sequence>MSRKKRIAAFLVAAAMVGTVFTGCGSSTSSSGGTAGSTAAKSAESGTPTEVTMAFITFGTTPDTNSAAFQAINKIAEKEINVKVKFLPISIGAWQQKINLMLSGTESLDLMYCFGSSLPTYYANGQILSMEKYLQQDAPDIEKAVGTAYMKNGQMNGEQYAVSVANRYNGAGYGVVMRQDLCKKYGIDASKITDYDSLEAALKVVHQKDPSLYPLVSQSNSVTLIDTAHDWDILGDGIGVLMNKGSDTKVVNLYEQKEYKEKLDMVHRWYKEGLIMKDITTNTDAATTLLKSGKAFASLYQTYADVKDIAADVQMSTGCAVNVVQMVTPYATTSQGLWTLTKNSKNPDKAMQFLNLMYKNEELMNDLVYGVQGTDYNIVKNSSGNKAVSFPSGADMSKNWYATFGAANAWEFPNQKLQYQLKDYDPDYLKNTDAYNKTVVDSKAVGFSFDNSDLTTENSSISNVLTQYRVSLEDGVSDPDTVLPQMIQKLKASGIENYVAEKQKQLDSWLKASK</sequence>
<dbReference type="PANTHER" id="PTHR43649:SF17">
    <property type="entry name" value="ABC TRANSPORTER SOLUTE BINDING PROTEIN-SUGAR TRANSPORT"/>
    <property type="match status" value="1"/>
</dbReference>
<accession>A0AA97D9W1</accession>
<name>A0AA97D9W1_9FIRM</name>
<feature type="domain" description="DUF3502" evidence="2">
    <location>
        <begin position="444"/>
        <end position="511"/>
    </location>
</feature>
<dbReference type="Proteomes" id="UP001300604">
    <property type="component" value="Chromosome"/>
</dbReference>
<reference evidence="3" key="2">
    <citation type="submission" date="2024-06" db="EMBL/GenBank/DDBJ databases">
        <title>Caproicibacterium argilliputei sp. nov, a novel caproic acid producing anaerobic bacterium isolated from pit mud.</title>
        <authorList>
            <person name="Xia S."/>
        </authorList>
    </citation>
    <scope>NUCLEOTIDE SEQUENCE</scope>
    <source>
        <strain evidence="3">ZCY20-5</strain>
    </source>
</reference>
<keyword evidence="1" id="KW-0732">Signal</keyword>
<dbReference type="KEGG" id="carl:PXC00_03360"/>
<dbReference type="PANTHER" id="PTHR43649">
    <property type="entry name" value="ARABINOSE-BINDING PROTEIN-RELATED"/>
    <property type="match status" value="1"/>
</dbReference>
<reference evidence="3" key="1">
    <citation type="submission" date="2023-09" db="EMBL/GenBank/DDBJ databases">
        <authorList>
            <person name="Zeng C."/>
        </authorList>
    </citation>
    <scope>NUCLEOTIDE SEQUENCE</scope>
    <source>
        <strain evidence="3">ZCY20-5</strain>
    </source>
</reference>
<dbReference type="InterPro" id="IPR050490">
    <property type="entry name" value="Bact_solute-bd_prot1"/>
</dbReference>
<dbReference type="PROSITE" id="PS51257">
    <property type="entry name" value="PROKAR_LIPOPROTEIN"/>
    <property type="match status" value="1"/>
</dbReference>
<evidence type="ECO:0000313" key="3">
    <source>
        <dbReference type="EMBL" id="WOC32929.1"/>
    </source>
</evidence>
<proteinExistence type="predicted"/>
<keyword evidence="4" id="KW-1185">Reference proteome</keyword>
<dbReference type="InterPro" id="IPR006059">
    <property type="entry name" value="SBP"/>
</dbReference>
<feature type="chain" id="PRO_5041743044" evidence="1">
    <location>
        <begin position="23"/>
        <end position="514"/>
    </location>
</feature>